<evidence type="ECO:0000313" key="4">
    <source>
        <dbReference type="Proteomes" id="UP000023152"/>
    </source>
</evidence>
<evidence type="ECO:0000313" key="3">
    <source>
        <dbReference type="EMBL" id="ETO15646.1"/>
    </source>
</evidence>
<dbReference type="InterPro" id="IPR006186">
    <property type="entry name" value="Ser/Thr-sp_prot-phosphatase"/>
</dbReference>
<dbReference type="GO" id="GO:0004722">
    <property type="term" value="F:protein serine/threonine phosphatase activity"/>
    <property type="evidence" value="ECO:0007669"/>
    <property type="project" value="TreeGrafter"/>
</dbReference>
<dbReference type="Proteomes" id="UP000023152">
    <property type="component" value="Unassembled WGS sequence"/>
</dbReference>
<dbReference type="Pfam" id="PF00022">
    <property type="entry name" value="Actin"/>
    <property type="match status" value="1"/>
</dbReference>
<dbReference type="InterPro" id="IPR029052">
    <property type="entry name" value="Metallo-depent_PP-like"/>
</dbReference>
<comment type="caution">
    <text evidence="3">The sequence shown here is derived from an EMBL/GenBank/DDBJ whole genome shotgun (WGS) entry which is preliminary data.</text>
</comment>
<dbReference type="InterPro" id="IPR004000">
    <property type="entry name" value="Actin"/>
</dbReference>
<dbReference type="SUPFAM" id="SSF53067">
    <property type="entry name" value="Actin-like ATPase domain"/>
    <property type="match status" value="1"/>
</dbReference>
<dbReference type="GO" id="GO:0005634">
    <property type="term" value="C:nucleus"/>
    <property type="evidence" value="ECO:0007669"/>
    <property type="project" value="TreeGrafter"/>
</dbReference>
<dbReference type="SUPFAM" id="SSF56300">
    <property type="entry name" value="Metallo-dependent phosphatases"/>
    <property type="match status" value="1"/>
</dbReference>
<dbReference type="InterPro" id="IPR043129">
    <property type="entry name" value="ATPase_NBD"/>
</dbReference>
<protein>
    <submittedName>
        <fullName evidence="3">Uncharacterized protein</fullName>
    </submittedName>
</protein>
<dbReference type="GO" id="GO:0005737">
    <property type="term" value="C:cytoplasm"/>
    <property type="evidence" value="ECO:0007669"/>
    <property type="project" value="TreeGrafter"/>
</dbReference>
<dbReference type="PANTHER" id="PTHR11668:SF496">
    <property type="entry name" value="SERINE_THREONINE-PROTEIN PHOSPHATASE"/>
    <property type="match status" value="1"/>
</dbReference>
<comment type="catalytic activity">
    <reaction evidence="1">
        <text>ATP + H2O = ADP + phosphate + H(+)</text>
        <dbReference type="Rhea" id="RHEA:13065"/>
        <dbReference type="ChEBI" id="CHEBI:15377"/>
        <dbReference type="ChEBI" id="CHEBI:15378"/>
        <dbReference type="ChEBI" id="CHEBI:30616"/>
        <dbReference type="ChEBI" id="CHEBI:43474"/>
        <dbReference type="ChEBI" id="CHEBI:456216"/>
    </reaction>
</comment>
<dbReference type="Gene3D" id="3.30.420.40">
    <property type="match status" value="1"/>
</dbReference>
<feature type="transmembrane region" description="Helical" evidence="2">
    <location>
        <begin position="225"/>
        <end position="248"/>
    </location>
</feature>
<organism evidence="3 4">
    <name type="scientific">Reticulomyxa filosa</name>
    <dbReference type="NCBI Taxonomy" id="46433"/>
    <lineage>
        <taxon>Eukaryota</taxon>
        <taxon>Sar</taxon>
        <taxon>Rhizaria</taxon>
        <taxon>Retaria</taxon>
        <taxon>Foraminifera</taxon>
        <taxon>Monothalamids</taxon>
        <taxon>Reticulomyxidae</taxon>
        <taxon>Reticulomyxa</taxon>
    </lineage>
</organism>
<keyword evidence="2" id="KW-0812">Transmembrane</keyword>
<dbReference type="InterPro" id="IPR050341">
    <property type="entry name" value="PP1_catalytic_subunit"/>
</dbReference>
<reference evidence="3 4" key="1">
    <citation type="journal article" date="2013" name="Curr. Biol.">
        <title>The Genome of the Foraminiferan Reticulomyxa filosa.</title>
        <authorList>
            <person name="Glockner G."/>
            <person name="Hulsmann N."/>
            <person name="Schleicher M."/>
            <person name="Noegel A.A."/>
            <person name="Eichinger L."/>
            <person name="Gallinger C."/>
            <person name="Pawlowski J."/>
            <person name="Sierra R."/>
            <person name="Euteneuer U."/>
            <person name="Pillet L."/>
            <person name="Moustafa A."/>
            <person name="Platzer M."/>
            <person name="Groth M."/>
            <person name="Szafranski K."/>
            <person name="Schliwa M."/>
        </authorList>
    </citation>
    <scope>NUCLEOTIDE SEQUENCE [LARGE SCALE GENOMIC DNA]</scope>
</reference>
<evidence type="ECO:0000256" key="1">
    <source>
        <dbReference type="ARBA" id="ARBA00049360"/>
    </source>
</evidence>
<accession>X6MPP1</accession>
<proteinExistence type="predicted"/>
<keyword evidence="2" id="KW-0472">Membrane</keyword>
<dbReference type="EMBL" id="ASPP01018927">
    <property type="protein sequence ID" value="ETO15646.1"/>
    <property type="molecule type" value="Genomic_DNA"/>
</dbReference>
<dbReference type="AlphaFoldDB" id="X6MPP1"/>
<dbReference type="PRINTS" id="PR00114">
    <property type="entry name" value="STPHPHTASE"/>
</dbReference>
<gene>
    <name evidence="3" type="ORF">RFI_21718</name>
</gene>
<dbReference type="PANTHER" id="PTHR11668">
    <property type="entry name" value="SERINE/THREONINE PROTEIN PHOSPHATASE"/>
    <property type="match status" value="1"/>
</dbReference>
<keyword evidence="2" id="KW-1133">Transmembrane helix</keyword>
<evidence type="ECO:0000256" key="2">
    <source>
        <dbReference type="SAM" id="Phobius"/>
    </source>
</evidence>
<name>X6MPP1_RETFI</name>
<keyword evidence="4" id="KW-1185">Reference proteome</keyword>
<sequence>MAKVHIQDSGEGTTHCVPIYERYAVPHIIERLDIGGRDVTEHLMKTLMKKTGRKRNSKTKETCGSVSLNQDNNGVEYELPGGQILSIGEERFELSTFYSSPLCDSKQDLDLVCRAHQVVEDCYEFFGQRHLTTIFSSTNYCDEFDNAGAMMSVDDIIICSFYILKPSEKKMLHSILCLKLAHLFCSIKPIRFTNFASYHFDHLYLFRCCNCSCYLCWLIQKEKKYALLSLTGTISIFYLFFCFSFCIIY</sequence>
<dbReference type="Gene3D" id="3.60.21.10">
    <property type="match status" value="1"/>
</dbReference>